<gene>
    <name evidence="8" type="ORF">ADM99_11670</name>
</gene>
<proteinExistence type="predicted"/>
<evidence type="ECO:0000256" key="6">
    <source>
        <dbReference type="SAM" id="Phobius"/>
    </source>
</evidence>
<dbReference type="GO" id="GO:0005886">
    <property type="term" value="C:plasma membrane"/>
    <property type="evidence" value="ECO:0007669"/>
    <property type="project" value="UniProtKB-SubCell"/>
</dbReference>
<reference evidence="8 9" key="1">
    <citation type="submission" date="2015-07" db="EMBL/GenBank/DDBJ databases">
        <title>Genome sequence of Leptolinea tardivitalis DSM 16556.</title>
        <authorList>
            <person name="Hemp J."/>
            <person name="Ward L.M."/>
            <person name="Pace L.A."/>
            <person name="Fischer W.W."/>
        </authorList>
    </citation>
    <scope>NUCLEOTIDE SEQUENCE [LARGE SCALE GENOMIC DNA]</scope>
    <source>
        <strain evidence="8 9">YMTK-2</strain>
    </source>
</reference>
<feature type="transmembrane region" description="Helical" evidence="6">
    <location>
        <begin position="12"/>
        <end position="37"/>
    </location>
</feature>
<feature type="transmembrane region" description="Helical" evidence="6">
    <location>
        <begin position="75"/>
        <end position="93"/>
    </location>
</feature>
<feature type="transmembrane region" description="Helical" evidence="6">
    <location>
        <begin position="137"/>
        <end position="159"/>
    </location>
</feature>
<dbReference type="CDD" id="cd06173">
    <property type="entry name" value="MFS_MefA_like"/>
    <property type="match status" value="1"/>
</dbReference>
<protein>
    <recommendedName>
        <fullName evidence="7">Major facilitator superfamily (MFS) profile domain-containing protein</fullName>
    </recommendedName>
</protein>
<dbReference type="Pfam" id="PF07690">
    <property type="entry name" value="MFS_1"/>
    <property type="match status" value="1"/>
</dbReference>
<organism evidence="8 9">
    <name type="scientific">Leptolinea tardivitalis</name>
    <dbReference type="NCBI Taxonomy" id="229920"/>
    <lineage>
        <taxon>Bacteria</taxon>
        <taxon>Bacillati</taxon>
        <taxon>Chloroflexota</taxon>
        <taxon>Anaerolineae</taxon>
        <taxon>Anaerolineales</taxon>
        <taxon>Anaerolineaceae</taxon>
        <taxon>Leptolinea</taxon>
    </lineage>
</organism>
<keyword evidence="3 6" id="KW-0812">Transmembrane</keyword>
<dbReference type="OrthoDB" id="9774907at2"/>
<keyword evidence="4 6" id="KW-1133">Transmembrane helix</keyword>
<dbReference type="InterPro" id="IPR020846">
    <property type="entry name" value="MFS_dom"/>
</dbReference>
<dbReference type="Proteomes" id="UP000050430">
    <property type="component" value="Unassembled WGS sequence"/>
</dbReference>
<dbReference type="AlphaFoldDB" id="A0A0P6WXG8"/>
<dbReference type="PANTHER" id="PTHR23513:SF6">
    <property type="entry name" value="MAJOR FACILITATOR SUPERFAMILY ASSOCIATED DOMAIN-CONTAINING PROTEIN"/>
    <property type="match status" value="1"/>
</dbReference>
<feature type="transmembrane region" description="Helical" evidence="6">
    <location>
        <begin position="282"/>
        <end position="301"/>
    </location>
</feature>
<name>A0A0P6WXG8_9CHLR</name>
<keyword evidence="9" id="KW-1185">Reference proteome</keyword>
<feature type="transmembrane region" description="Helical" evidence="6">
    <location>
        <begin position="49"/>
        <end position="68"/>
    </location>
</feature>
<feature type="transmembrane region" description="Helical" evidence="6">
    <location>
        <begin position="307"/>
        <end position="327"/>
    </location>
</feature>
<dbReference type="EMBL" id="LGCK01000012">
    <property type="protein sequence ID" value="KPL70961.1"/>
    <property type="molecule type" value="Genomic_DNA"/>
</dbReference>
<keyword evidence="2" id="KW-1003">Cell membrane</keyword>
<feature type="transmembrane region" description="Helical" evidence="6">
    <location>
        <begin position="99"/>
        <end position="116"/>
    </location>
</feature>
<dbReference type="InterPro" id="IPR011701">
    <property type="entry name" value="MFS"/>
</dbReference>
<dbReference type="SUPFAM" id="SSF103473">
    <property type="entry name" value="MFS general substrate transporter"/>
    <property type="match status" value="1"/>
</dbReference>
<comment type="subcellular location">
    <subcellularLocation>
        <location evidence="1">Cell membrane</location>
        <topology evidence="1">Multi-pass membrane protein</topology>
    </subcellularLocation>
</comment>
<evidence type="ECO:0000313" key="9">
    <source>
        <dbReference type="Proteomes" id="UP000050430"/>
    </source>
</evidence>
<feature type="transmembrane region" description="Helical" evidence="6">
    <location>
        <begin position="165"/>
        <end position="183"/>
    </location>
</feature>
<keyword evidence="5 6" id="KW-0472">Membrane</keyword>
<feature type="transmembrane region" description="Helical" evidence="6">
    <location>
        <begin position="250"/>
        <end position="270"/>
    </location>
</feature>
<accession>A0A0P6WXG8</accession>
<comment type="caution">
    <text evidence="8">The sequence shown here is derived from an EMBL/GenBank/DDBJ whole genome shotgun (WGS) entry which is preliminary data.</text>
</comment>
<sequence length="411" mass="44377">MKQILKDRTLLIIGAAEMVSGIGDWITMMAVLAMLVFRGDGGVMSSSGIFLAGLLPTLFSSPVAGWLVDRVNRRTLLIGSQLLAGVVVSGLFFTTRIELIYILLAVEAVILSVVTPTRQAVIPDLVSREDLPRANAFLQQLAGLVKVFSPVIAGMVLSIMDPHTAILFDVASFFLAAIVLMFLPSLPAHGTETTHEKSKLAESPINVLQTIPQLQILFTGVFVAILTIIGFDVLSSIYTRDVLHQGEKLYGMAISLVGIGSLVATTIVMFRKTGANPWIDIVLGFSFLTIIPLALVVSYQFDNLLAAQYLLLFACLIGGIGNGLVHVQIGTIMQLVTPTHILGQVSGWLQMVMVAGQLVGLLLTPFLVPGLVNMEHFFAGMVGMMCILIIFLSIQIFRKNGLKQEIPSAEF</sequence>
<evidence type="ECO:0000313" key="8">
    <source>
        <dbReference type="EMBL" id="KPL70961.1"/>
    </source>
</evidence>
<feature type="transmembrane region" description="Helical" evidence="6">
    <location>
        <begin position="377"/>
        <end position="397"/>
    </location>
</feature>
<dbReference type="GO" id="GO:0022857">
    <property type="term" value="F:transmembrane transporter activity"/>
    <property type="evidence" value="ECO:0007669"/>
    <property type="project" value="InterPro"/>
</dbReference>
<feature type="domain" description="Major facilitator superfamily (MFS) profile" evidence="7">
    <location>
        <begin position="1"/>
        <end position="187"/>
    </location>
</feature>
<dbReference type="PANTHER" id="PTHR23513">
    <property type="entry name" value="INTEGRAL MEMBRANE EFFLUX PROTEIN-RELATED"/>
    <property type="match status" value="1"/>
</dbReference>
<dbReference type="PROSITE" id="PS50850">
    <property type="entry name" value="MFS"/>
    <property type="match status" value="1"/>
</dbReference>
<dbReference type="STRING" id="229920.ADM99_11670"/>
<feature type="transmembrane region" description="Helical" evidence="6">
    <location>
        <begin position="348"/>
        <end position="371"/>
    </location>
</feature>
<evidence type="ECO:0000256" key="5">
    <source>
        <dbReference type="ARBA" id="ARBA00023136"/>
    </source>
</evidence>
<dbReference type="Gene3D" id="1.20.1250.20">
    <property type="entry name" value="MFS general substrate transporter like domains"/>
    <property type="match status" value="1"/>
</dbReference>
<dbReference type="InterPro" id="IPR036259">
    <property type="entry name" value="MFS_trans_sf"/>
</dbReference>
<evidence type="ECO:0000256" key="4">
    <source>
        <dbReference type="ARBA" id="ARBA00022989"/>
    </source>
</evidence>
<evidence type="ECO:0000256" key="3">
    <source>
        <dbReference type="ARBA" id="ARBA00022692"/>
    </source>
</evidence>
<evidence type="ECO:0000256" key="2">
    <source>
        <dbReference type="ARBA" id="ARBA00022475"/>
    </source>
</evidence>
<dbReference type="RefSeq" id="WP_062422682.1">
    <property type="nucleotide sequence ID" value="NZ_BBYA01000011.1"/>
</dbReference>
<evidence type="ECO:0000259" key="7">
    <source>
        <dbReference type="PROSITE" id="PS50850"/>
    </source>
</evidence>
<feature type="transmembrane region" description="Helical" evidence="6">
    <location>
        <begin position="216"/>
        <end position="238"/>
    </location>
</feature>
<evidence type="ECO:0000256" key="1">
    <source>
        <dbReference type="ARBA" id="ARBA00004651"/>
    </source>
</evidence>